<dbReference type="Proteomes" id="UP000008960">
    <property type="component" value="Chromosome"/>
</dbReference>
<evidence type="ECO:0000259" key="1">
    <source>
        <dbReference type="Pfam" id="PF13443"/>
    </source>
</evidence>
<proteinExistence type="predicted"/>
<feature type="domain" description="HTH cro/C1-type" evidence="1">
    <location>
        <begin position="10"/>
        <end position="65"/>
    </location>
</feature>
<accession>D4MWZ7</accession>
<dbReference type="InterPro" id="IPR001387">
    <property type="entry name" value="Cro/C1-type_HTH"/>
</dbReference>
<protein>
    <recommendedName>
        <fullName evidence="1">HTH cro/C1-type domain-containing protein</fullName>
    </recommendedName>
</protein>
<dbReference type="Pfam" id="PF13443">
    <property type="entry name" value="HTH_26"/>
    <property type="match status" value="1"/>
</dbReference>
<reference evidence="2 3" key="2">
    <citation type="submission" date="2010-03" db="EMBL/GenBank/DDBJ databases">
        <authorList>
            <person name="Pajon A."/>
        </authorList>
    </citation>
    <scope>NUCLEOTIDE SEQUENCE [LARGE SCALE GENOMIC DNA]</scope>
    <source>
        <strain evidence="2 3">SSC/2</strain>
    </source>
</reference>
<evidence type="ECO:0000313" key="3">
    <source>
        <dbReference type="Proteomes" id="UP000008960"/>
    </source>
</evidence>
<dbReference type="KEGG" id="bprl:CL2_00180"/>
<reference evidence="2 3" key="1">
    <citation type="submission" date="2010-03" db="EMBL/GenBank/DDBJ databases">
        <title>The genome sequence of Clostridiales sp. SSC/2.</title>
        <authorList>
            <consortium name="metaHIT consortium -- http://www.metahit.eu/"/>
            <person name="Pajon A."/>
            <person name="Turner K."/>
            <person name="Parkhill J."/>
            <person name="Duncan S."/>
            <person name="Flint H."/>
        </authorList>
    </citation>
    <scope>NUCLEOTIDE SEQUENCE [LARGE SCALE GENOMIC DNA]</scope>
    <source>
        <strain evidence="2 3">SSC/2</strain>
    </source>
</reference>
<evidence type="ECO:0000313" key="2">
    <source>
        <dbReference type="EMBL" id="CBL37142.1"/>
    </source>
</evidence>
<dbReference type="EMBL" id="FP929061">
    <property type="protein sequence ID" value="CBL37142.1"/>
    <property type="molecule type" value="Genomic_DNA"/>
</dbReference>
<gene>
    <name evidence="2" type="ORF">CL2_00180</name>
</gene>
<name>D4MWZ7_ANAHA</name>
<dbReference type="AlphaFoldDB" id="D4MWZ7"/>
<sequence length="134" mass="15371">MLTYKTDIIQRLKEAGYNTSRIRKEKLISENALQQIREGEMVAIKTLTKLCELLDAQPGDLIGYDNGNDKIRKTITLDVEFDRNFTPPLFFDNDEENSVCKGCPFYFSKDECNPCCVCPSINEDEKCPIHLINI</sequence>
<dbReference type="RefSeq" id="WP_015530163.1">
    <property type="nucleotide sequence ID" value="NC_021016.1"/>
</dbReference>
<organism evidence="2 3">
    <name type="scientific">Anaerostipes hadrus</name>
    <dbReference type="NCBI Taxonomy" id="649756"/>
    <lineage>
        <taxon>Bacteria</taxon>
        <taxon>Bacillati</taxon>
        <taxon>Bacillota</taxon>
        <taxon>Clostridia</taxon>
        <taxon>Lachnospirales</taxon>
        <taxon>Lachnospiraceae</taxon>
        <taxon>Anaerostipes</taxon>
    </lineage>
</organism>